<name>A0AAV6Z2B4_ENGPU</name>
<proteinExistence type="predicted"/>
<protein>
    <recommendedName>
        <fullName evidence="3">Ribosomal protein L14</fullName>
    </recommendedName>
</protein>
<dbReference type="EMBL" id="WNYA01007700">
    <property type="protein sequence ID" value="KAG8541410.1"/>
    <property type="molecule type" value="Genomic_DNA"/>
</dbReference>
<reference evidence="1" key="1">
    <citation type="thesis" date="2020" institute="ProQuest LLC" country="789 East Eisenhower Parkway, Ann Arbor, MI, USA">
        <title>Comparative Genomics and Chromosome Evolution.</title>
        <authorList>
            <person name="Mudd A.B."/>
        </authorList>
    </citation>
    <scope>NUCLEOTIDE SEQUENCE</scope>
    <source>
        <strain evidence="1">237g6f4</strain>
        <tissue evidence="1">Blood</tissue>
    </source>
</reference>
<dbReference type="Proteomes" id="UP000824782">
    <property type="component" value="Unassembled WGS sequence"/>
</dbReference>
<sequence length="80" mass="9349">MVCIVQDSKRKYCIILTLTTVFRMNVSGYNLLIKRSNDALYKGSATAALNIKEIFPGRIHNFLSYRYPYKSKSRILHKYI</sequence>
<gene>
    <name evidence="1" type="ORF">GDO81_029134</name>
</gene>
<comment type="caution">
    <text evidence="1">The sequence shown here is derived from an EMBL/GenBank/DDBJ whole genome shotgun (WGS) entry which is preliminary data.</text>
</comment>
<evidence type="ECO:0000313" key="1">
    <source>
        <dbReference type="EMBL" id="KAG8541410.1"/>
    </source>
</evidence>
<evidence type="ECO:0008006" key="3">
    <source>
        <dbReference type="Google" id="ProtNLM"/>
    </source>
</evidence>
<organism evidence="1 2">
    <name type="scientific">Engystomops pustulosus</name>
    <name type="common">Tungara frog</name>
    <name type="synonym">Physalaemus pustulosus</name>
    <dbReference type="NCBI Taxonomy" id="76066"/>
    <lineage>
        <taxon>Eukaryota</taxon>
        <taxon>Metazoa</taxon>
        <taxon>Chordata</taxon>
        <taxon>Craniata</taxon>
        <taxon>Vertebrata</taxon>
        <taxon>Euteleostomi</taxon>
        <taxon>Amphibia</taxon>
        <taxon>Batrachia</taxon>
        <taxon>Anura</taxon>
        <taxon>Neobatrachia</taxon>
        <taxon>Hyloidea</taxon>
        <taxon>Leptodactylidae</taxon>
        <taxon>Leiuperinae</taxon>
        <taxon>Engystomops</taxon>
    </lineage>
</organism>
<keyword evidence="2" id="KW-1185">Reference proteome</keyword>
<dbReference type="AlphaFoldDB" id="A0AAV6Z2B4"/>
<evidence type="ECO:0000313" key="2">
    <source>
        <dbReference type="Proteomes" id="UP000824782"/>
    </source>
</evidence>
<accession>A0AAV6Z2B4</accession>